<feature type="transmembrane region" description="Helical" evidence="1">
    <location>
        <begin position="89"/>
        <end position="111"/>
    </location>
</feature>
<evidence type="ECO:0000256" key="1">
    <source>
        <dbReference type="SAM" id="Phobius"/>
    </source>
</evidence>
<evidence type="ECO:0000313" key="3">
    <source>
        <dbReference type="Proteomes" id="UP000499080"/>
    </source>
</evidence>
<dbReference type="Proteomes" id="UP000499080">
    <property type="component" value="Unassembled WGS sequence"/>
</dbReference>
<name>A0A4Y2H9D2_ARAVE</name>
<keyword evidence="1" id="KW-1133">Transmembrane helix</keyword>
<keyword evidence="3" id="KW-1185">Reference proteome</keyword>
<proteinExistence type="predicted"/>
<comment type="caution">
    <text evidence="2">The sequence shown here is derived from an EMBL/GenBank/DDBJ whole genome shotgun (WGS) entry which is preliminary data.</text>
</comment>
<sequence length="161" mass="19227">MAQRSLERRAEETEERNISRLSVMAQYGQKRRAEEKEIAYFQTWPNVAMREEPKKQKDKEIADCQPWYNMQGNSVEMLLKVKIIIRYKLFMQVELFFTIGHYFVLLFLLLFCPDNVVPWFLSSSVSATLLLRFLISCCHIFSYARLRFLSTNIVTYFPQEM</sequence>
<reference evidence="2 3" key="1">
    <citation type="journal article" date="2019" name="Sci. Rep.">
        <title>Orb-weaving spider Araneus ventricosus genome elucidates the spidroin gene catalogue.</title>
        <authorList>
            <person name="Kono N."/>
            <person name="Nakamura H."/>
            <person name="Ohtoshi R."/>
            <person name="Moran D.A.P."/>
            <person name="Shinohara A."/>
            <person name="Yoshida Y."/>
            <person name="Fujiwara M."/>
            <person name="Mori M."/>
            <person name="Tomita M."/>
            <person name="Arakawa K."/>
        </authorList>
    </citation>
    <scope>NUCLEOTIDE SEQUENCE [LARGE SCALE GENOMIC DNA]</scope>
</reference>
<feature type="transmembrane region" description="Helical" evidence="1">
    <location>
        <begin position="117"/>
        <end position="141"/>
    </location>
</feature>
<dbReference type="EMBL" id="BGPR01001766">
    <property type="protein sequence ID" value="GBM61428.1"/>
    <property type="molecule type" value="Genomic_DNA"/>
</dbReference>
<organism evidence="2 3">
    <name type="scientific">Araneus ventricosus</name>
    <name type="common">Orbweaver spider</name>
    <name type="synonym">Epeira ventricosa</name>
    <dbReference type="NCBI Taxonomy" id="182803"/>
    <lineage>
        <taxon>Eukaryota</taxon>
        <taxon>Metazoa</taxon>
        <taxon>Ecdysozoa</taxon>
        <taxon>Arthropoda</taxon>
        <taxon>Chelicerata</taxon>
        <taxon>Arachnida</taxon>
        <taxon>Araneae</taxon>
        <taxon>Araneomorphae</taxon>
        <taxon>Entelegynae</taxon>
        <taxon>Araneoidea</taxon>
        <taxon>Araneidae</taxon>
        <taxon>Araneus</taxon>
    </lineage>
</organism>
<evidence type="ECO:0000313" key="2">
    <source>
        <dbReference type="EMBL" id="GBM61428.1"/>
    </source>
</evidence>
<keyword evidence="1" id="KW-0812">Transmembrane</keyword>
<accession>A0A4Y2H9D2</accession>
<gene>
    <name evidence="2" type="ORF">AVEN_70783_1</name>
</gene>
<dbReference type="AlphaFoldDB" id="A0A4Y2H9D2"/>
<protein>
    <submittedName>
        <fullName evidence="2">Uncharacterized protein</fullName>
    </submittedName>
</protein>
<keyword evidence="1" id="KW-0472">Membrane</keyword>